<name>A0A9W5PEH9_9BACI</name>
<dbReference type="Proteomes" id="UP000011182">
    <property type="component" value="Unassembled WGS sequence"/>
</dbReference>
<reference evidence="1 2" key="1">
    <citation type="journal article" date="2014" name="Syst. Appl. Microbiol.">
        <title>Genomic insights into the taxonomic status of the three subspecies of Bacillus subtilis.</title>
        <authorList>
            <person name="Yi H."/>
            <person name="Chun J."/>
            <person name="Cha C.J."/>
        </authorList>
    </citation>
    <scope>NUCLEOTIDE SEQUENCE [LARGE SCALE GENOMIC DNA]</scope>
    <source>
        <strain evidence="1 2">KCTC 13429</strain>
    </source>
</reference>
<gene>
    <name evidence="1" type="ORF">BSI_02750</name>
</gene>
<sequence length="46" mass="5514">MVLIAKNNDWEDPIKEFSSDDYKKVILFIEYHLKQVTTTWWNCPPG</sequence>
<comment type="caution">
    <text evidence="1">The sequence shown here is derived from an EMBL/GenBank/DDBJ whole genome shotgun (WGS) entry which is preliminary data.</text>
</comment>
<evidence type="ECO:0000313" key="1">
    <source>
        <dbReference type="EMBL" id="ELS62884.1"/>
    </source>
</evidence>
<dbReference type="EMBL" id="AMXN01000001">
    <property type="protein sequence ID" value="ELS62884.1"/>
    <property type="molecule type" value="Genomic_DNA"/>
</dbReference>
<dbReference type="AlphaFoldDB" id="A0A9W5PEH9"/>
<proteinExistence type="predicted"/>
<organism evidence="1 2">
    <name type="scientific">Bacillus inaquosorum KCTC 13429</name>
    <dbReference type="NCBI Taxonomy" id="1236548"/>
    <lineage>
        <taxon>Bacteria</taxon>
        <taxon>Bacillati</taxon>
        <taxon>Bacillota</taxon>
        <taxon>Bacilli</taxon>
        <taxon>Bacillales</taxon>
        <taxon>Bacillaceae</taxon>
        <taxon>Bacillus</taxon>
    </lineage>
</organism>
<keyword evidence="2" id="KW-1185">Reference proteome</keyword>
<protein>
    <submittedName>
        <fullName evidence="1">Uncharacterized protein</fullName>
    </submittedName>
</protein>
<evidence type="ECO:0000313" key="2">
    <source>
        <dbReference type="Proteomes" id="UP000011182"/>
    </source>
</evidence>
<accession>A0A9W5PEH9</accession>